<protein>
    <recommendedName>
        <fullName evidence="4">Ig-like domain-containing protein</fullName>
    </recommendedName>
</protein>
<dbReference type="Pfam" id="PF13895">
    <property type="entry name" value="Ig_2"/>
    <property type="match status" value="2"/>
</dbReference>
<accession>A0AAW2B6T0</accession>
<feature type="region of interest" description="Disordered" evidence="2">
    <location>
        <begin position="394"/>
        <end position="490"/>
    </location>
</feature>
<dbReference type="Gene3D" id="2.60.40.10">
    <property type="entry name" value="Immunoglobulins"/>
    <property type="match status" value="4"/>
</dbReference>
<evidence type="ECO:0000256" key="2">
    <source>
        <dbReference type="SAM" id="MobiDB-lite"/>
    </source>
</evidence>
<dbReference type="Proteomes" id="UP001479290">
    <property type="component" value="Unassembled WGS sequence"/>
</dbReference>
<feature type="transmembrane region" description="Helical" evidence="3">
    <location>
        <begin position="349"/>
        <end position="371"/>
    </location>
</feature>
<gene>
    <name evidence="5" type="ORF">ABG768_001193</name>
</gene>
<dbReference type="InterPro" id="IPR013151">
    <property type="entry name" value="Immunoglobulin_dom"/>
</dbReference>
<dbReference type="AlphaFoldDB" id="A0AAW2B6T0"/>
<keyword evidence="3" id="KW-1133">Transmembrane helix</keyword>
<keyword evidence="6" id="KW-1185">Reference proteome</keyword>
<dbReference type="PANTHER" id="PTHR46013">
    <property type="entry name" value="VASCULAR CELL ADHESION MOLECULE 1"/>
    <property type="match status" value="1"/>
</dbReference>
<dbReference type="PANTHER" id="PTHR46013:SF4">
    <property type="entry name" value="B-CELL RECEPTOR CD22-RELATED"/>
    <property type="match status" value="1"/>
</dbReference>
<keyword evidence="3" id="KW-0472">Membrane</keyword>
<dbReference type="InterPro" id="IPR003599">
    <property type="entry name" value="Ig_sub"/>
</dbReference>
<evidence type="ECO:0000259" key="4">
    <source>
        <dbReference type="PROSITE" id="PS50835"/>
    </source>
</evidence>
<dbReference type="InterPro" id="IPR013783">
    <property type="entry name" value="Ig-like_fold"/>
</dbReference>
<dbReference type="SUPFAM" id="SSF48726">
    <property type="entry name" value="Immunoglobulin"/>
    <property type="match status" value="4"/>
</dbReference>
<feature type="domain" description="Ig-like" evidence="4">
    <location>
        <begin position="262"/>
        <end position="340"/>
    </location>
</feature>
<dbReference type="PROSITE" id="PS50835">
    <property type="entry name" value="IG_LIKE"/>
    <property type="match status" value="3"/>
</dbReference>
<evidence type="ECO:0000313" key="6">
    <source>
        <dbReference type="Proteomes" id="UP001479290"/>
    </source>
</evidence>
<comment type="caution">
    <text evidence="5">The sequence shown here is derived from an EMBL/GenBank/DDBJ whole genome shotgun (WGS) entry which is preliminary data.</text>
</comment>
<organism evidence="5 6">
    <name type="scientific">Culter alburnus</name>
    <name type="common">Topmouth culter</name>
    <dbReference type="NCBI Taxonomy" id="194366"/>
    <lineage>
        <taxon>Eukaryota</taxon>
        <taxon>Metazoa</taxon>
        <taxon>Chordata</taxon>
        <taxon>Craniata</taxon>
        <taxon>Vertebrata</taxon>
        <taxon>Euteleostomi</taxon>
        <taxon>Actinopterygii</taxon>
        <taxon>Neopterygii</taxon>
        <taxon>Teleostei</taxon>
        <taxon>Ostariophysi</taxon>
        <taxon>Cypriniformes</taxon>
        <taxon>Xenocyprididae</taxon>
        <taxon>Xenocypridinae</taxon>
        <taxon>Culter</taxon>
    </lineage>
</organism>
<feature type="domain" description="Ig-like" evidence="4">
    <location>
        <begin position="177"/>
        <end position="255"/>
    </location>
</feature>
<dbReference type="EMBL" id="JAWDJR010000001">
    <property type="protein sequence ID" value="KAK9981669.1"/>
    <property type="molecule type" value="Genomic_DNA"/>
</dbReference>
<keyword evidence="1" id="KW-0393">Immunoglobulin domain</keyword>
<dbReference type="InterPro" id="IPR003598">
    <property type="entry name" value="Ig_sub2"/>
</dbReference>
<evidence type="ECO:0000256" key="3">
    <source>
        <dbReference type="SAM" id="Phobius"/>
    </source>
</evidence>
<dbReference type="SMART" id="SM00409">
    <property type="entry name" value="IG"/>
    <property type="match status" value="3"/>
</dbReference>
<feature type="domain" description="Ig-like" evidence="4">
    <location>
        <begin position="84"/>
        <end position="174"/>
    </location>
</feature>
<sequence length="490" mass="54681">MNCTYTYPTGYQIRKAFWTKTLVINNVEPPDLSEDPEYSQRLQYLGDKQQNCTIRLSHVTLKDSRMYYFRFITSVTRGRWIGDPGVTLAVTDLQVESPERVTEGDSVRLTCKSSCTLTDRATFIWYRNSQPLTERRDRNNELLLQSVRREDAGRYSCAVHGHNHSSPAVQLNVTYPPRSVSVLINGSGEIVSGDSVTLICSSDSNPPAEISWFKGGTFVGSGRIFNVSKISSDDSGEYKCRSINEHGEKYSDAVTLNVMYPPRNVSVLINGSGEIVSGDSVTLICSSDSNPPALNFSWFKENESSAVGSGQSFSALQSGRFYCQAHNQHGSQRSDAVTVTVHHGAGRNVIVITATSGGLFIIIIIILLFIIKKRRSDKTEDLTVKQNDLYSDASQRVSVHDEPLSEPDSANDALYASVKPKSFRGKTPESRETEEIQYATVQHHRKKKMKRSEENENQYDDIRVHQSDAAVRPSAVQTMEEPSMIYSSVK</sequence>
<dbReference type="Pfam" id="PF00047">
    <property type="entry name" value="ig"/>
    <property type="match status" value="1"/>
</dbReference>
<evidence type="ECO:0000256" key="1">
    <source>
        <dbReference type="ARBA" id="ARBA00023319"/>
    </source>
</evidence>
<evidence type="ECO:0000313" key="5">
    <source>
        <dbReference type="EMBL" id="KAK9981669.1"/>
    </source>
</evidence>
<name>A0AAW2B6T0_CULAL</name>
<dbReference type="SMART" id="SM00408">
    <property type="entry name" value="IGc2"/>
    <property type="match status" value="3"/>
</dbReference>
<keyword evidence="3" id="KW-0812">Transmembrane</keyword>
<dbReference type="InterPro" id="IPR007110">
    <property type="entry name" value="Ig-like_dom"/>
</dbReference>
<proteinExistence type="predicted"/>
<dbReference type="InterPro" id="IPR036179">
    <property type="entry name" value="Ig-like_dom_sf"/>
</dbReference>
<reference evidence="5 6" key="1">
    <citation type="submission" date="2024-05" db="EMBL/GenBank/DDBJ databases">
        <title>A high-quality chromosomal-level genome assembly of Topmouth culter (Culter alburnus).</title>
        <authorList>
            <person name="Zhao H."/>
        </authorList>
    </citation>
    <scope>NUCLEOTIDE SEQUENCE [LARGE SCALE GENOMIC DNA]</scope>
    <source>
        <strain evidence="5">CATC2023</strain>
        <tissue evidence="5">Muscle</tissue>
    </source>
</reference>